<comment type="caution">
    <text evidence="1">The sequence shown here is derived from an EMBL/GenBank/DDBJ whole genome shotgun (WGS) entry which is preliminary data.</text>
</comment>
<dbReference type="EMBL" id="VSSQ01099813">
    <property type="protein sequence ID" value="MPN42226.1"/>
    <property type="molecule type" value="Genomic_DNA"/>
</dbReference>
<gene>
    <name evidence="1" type="ORF">SDC9_189782</name>
</gene>
<name>A0A645HUG7_9ZZZZ</name>
<proteinExistence type="predicted"/>
<sequence>MTFGHAQKLAETFVFGGDCGVFPIFLLQLSNLLLKPGIFGSQLVVPVHISVKLLKRRHERRHHALAGDRGGVYP</sequence>
<evidence type="ECO:0000313" key="1">
    <source>
        <dbReference type="EMBL" id="MPN42226.1"/>
    </source>
</evidence>
<protein>
    <submittedName>
        <fullName evidence="1">Uncharacterized protein</fullName>
    </submittedName>
</protein>
<organism evidence="1">
    <name type="scientific">bioreactor metagenome</name>
    <dbReference type="NCBI Taxonomy" id="1076179"/>
    <lineage>
        <taxon>unclassified sequences</taxon>
        <taxon>metagenomes</taxon>
        <taxon>ecological metagenomes</taxon>
    </lineage>
</organism>
<dbReference type="AlphaFoldDB" id="A0A645HUG7"/>
<accession>A0A645HUG7</accession>
<reference evidence="1" key="1">
    <citation type="submission" date="2019-08" db="EMBL/GenBank/DDBJ databases">
        <authorList>
            <person name="Kucharzyk K."/>
            <person name="Murdoch R.W."/>
            <person name="Higgins S."/>
            <person name="Loffler F."/>
        </authorList>
    </citation>
    <scope>NUCLEOTIDE SEQUENCE</scope>
</reference>